<evidence type="ECO:0000256" key="6">
    <source>
        <dbReference type="ARBA" id="ARBA00022989"/>
    </source>
</evidence>
<comment type="subcellular location">
    <subcellularLocation>
        <location evidence="1 8">Cell membrane</location>
        <topology evidence="1 8">Multi-pass membrane protein</topology>
    </subcellularLocation>
</comment>
<dbReference type="Proteomes" id="UP000541421">
    <property type="component" value="Unassembled WGS sequence"/>
</dbReference>
<feature type="transmembrane region" description="Helical" evidence="9">
    <location>
        <begin position="6"/>
        <end position="26"/>
    </location>
</feature>
<dbReference type="NCBIfam" id="NF004812">
    <property type="entry name" value="PRK06161.1"/>
    <property type="match status" value="1"/>
</dbReference>
<dbReference type="AlphaFoldDB" id="A0A7Y4P5P0"/>
<evidence type="ECO:0000313" key="10">
    <source>
        <dbReference type="EMBL" id="NOL48930.1"/>
    </source>
</evidence>
<evidence type="ECO:0000313" key="11">
    <source>
        <dbReference type="Proteomes" id="UP000541421"/>
    </source>
</evidence>
<comment type="similarity">
    <text evidence="2 8">Belongs to the CPA3 antiporters (TC 2.A.63) subunit F family.</text>
</comment>
<keyword evidence="11" id="KW-1185">Reference proteome</keyword>
<evidence type="ECO:0000256" key="7">
    <source>
        <dbReference type="ARBA" id="ARBA00023136"/>
    </source>
</evidence>
<sequence length="94" mass="10380">MSINIISLASYFAIMCFALGCLVCTIRIVKGPSPQDRAWALDAMYINAMLLIITLGILFRTSWYYDIALLIALFGFVGTAALAKFLLRGEVIEP</sequence>
<evidence type="ECO:0000256" key="4">
    <source>
        <dbReference type="ARBA" id="ARBA00022475"/>
    </source>
</evidence>
<keyword evidence="7 8" id="KW-0472">Membrane</keyword>
<evidence type="ECO:0000256" key="2">
    <source>
        <dbReference type="ARBA" id="ARBA00009212"/>
    </source>
</evidence>
<organism evidence="10 11">
    <name type="scientific">Pelistega europaea</name>
    <dbReference type="NCBI Taxonomy" id="106147"/>
    <lineage>
        <taxon>Bacteria</taxon>
        <taxon>Pseudomonadati</taxon>
        <taxon>Pseudomonadota</taxon>
        <taxon>Betaproteobacteria</taxon>
        <taxon>Burkholderiales</taxon>
        <taxon>Alcaligenaceae</taxon>
        <taxon>Pelistega</taxon>
    </lineage>
</organism>
<name>A0A7Y4P5P0_9BURK</name>
<reference evidence="10 11" key="1">
    <citation type="submission" date="2020-05" db="EMBL/GenBank/DDBJ databases">
        <authorList>
            <person name="Niu N."/>
        </authorList>
    </citation>
    <scope>NUCLEOTIDE SEQUENCE [LARGE SCALE GENOMIC DNA]</scope>
    <source>
        <strain evidence="10 11">LMG10982</strain>
    </source>
</reference>
<keyword evidence="4 8" id="KW-1003">Cell membrane</keyword>
<keyword evidence="8" id="KW-0406">Ion transport</keyword>
<evidence type="ECO:0000256" key="3">
    <source>
        <dbReference type="ARBA" id="ARBA00022448"/>
    </source>
</evidence>
<keyword evidence="6 9" id="KW-1133">Transmembrane helix</keyword>
<feature type="transmembrane region" description="Helical" evidence="9">
    <location>
        <begin position="38"/>
        <end position="59"/>
    </location>
</feature>
<evidence type="ECO:0000256" key="9">
    <source>
        <dbReference type="SAM" id="Phobius"/>
    </source>
</evidence>
<proteinExistence type="inferred from homology"/>
<dbReference type="Pfam" id="PF04066">
    <property type="entry name" value="MrpF_PhaF"/>
    <property type="match status" value="1"/>
</dbReference>
<dbReference type="InterPro" id="IPR007208">
    <property type="entry name" value="MrpF/PhaF-like"/>
</dbReference>
<dbReference type="PIRSF" id="PIRSF028784">
    <property type="entry name" value="MrpF"/>
    <property type="match status" value="1"/>
</dbReference>
<dbReference type="EMBL" id="JABGBO010000002">
    <property type="protein sequence ID" value="NOL48930.1"/>
    <property type="molecule type" value="Genomic_DNA"/>
</dbReference>
<dbReference type="GO" id="GO:0005886">
    <property type="term" value="C:plasma membrane"/>
    <property type="evidence" value="ECO:0007669"/>
    <property type="project" value="UniProtKB-SubCell"/>
</dbReference>
<protein>
    <submittedName>
        <fullName evidence="10">K+/H+ antiporter subunit F</fullName>
    </submittedName>
</protein>
<gene>
    <name evidence="10" type="ORF">HKX40_02070</name>
</gene>
<evidence type="ECO:0000256" key="8">
    <source>
        <dbReference type="PIRNR" id="PIRNR028784"/>
    </source>
</evidence>
<dbReference type="GO" id="GO:0015385">
    <property type="term" value="F:sodium:proton antiporter activity"/>
    <property type="evidence" value="ECO:0007669"/>
    <property type="project" value="TreeGrafter"/>
</dbReference>
<accession>A0A7Y4P5P0</accession>
<keyword evidence="3 8" id="KW-0813">Transport</keyword>
<dbReference type="RefSeq" id="WP_171587919.1">
    <property type="nucleotide sequence ID" value="NZ_JABGBO010000002.1"/>
</dbReference>
<evidence type="ECO:0000256" key="5">
    <source>
        <dbReference type="ARBA" id="ARBA00022692"/>
    </source>
</evidence>
<feature type="transmembrane region" description="Helical" evidence="9">
    <location>
        <begin position="65"/>
        <end position="87"/>
    </location>
</feature>
<evidence type="ECO:0000256" key="1">
    <source>
        <dbReference type="ARBA" id="ARBA00004651"/>
    </source>
</evidence>
<keyword evidence="5 9" id="KW-0812">Transmembrane</keyword>
<keyword evidence="8" id="KW-0050">Antiport</keyword>
<comment type="caution">
    <text evidence="10">The sequence shown here is derived from an EMBL/GenBank/DDBJ whole genome shotgun (WGS) entry which is preliminary data.</text>
</comment>
<dbReference type="PANTHER" id="PTHR34702">
    <property type="entry name" value="NA(+)/H(+) ANTIPORTER SUBUNIT F1"/>
    <property type="match status" value="1"/>
</dbReference>
<dbReference type="PANTHER" id="PTHR34702:SF1">
    <property type="entry name" value="NA(+)_H(+) ANTIPORTER SUBUNIT F"/>
    <property type="match status" value="1"/>
</dbReference>